<proteinExistence type="inferred from homology"/>
<evidence type="ECO:0000259" key="11">
    <source>
        <dbReference type="Pfam" id="PF03733"/>
    </source>
</evidence>
<evidence type="ECO:0000256" key="3">
    <source>
        <dbReference type="ARBA" id="ARBA00022448"/>
    </source>
</evidence>
<dbReference type="GeneID" id="72000834"/>
<feature type="region of interest" description="Disordered" evidence="8">
    <location>
        <begin position="279"/>
        <end position="329"/>
    </location>
</feature>
<feature type="transmembrane region" description="Helical" evidence="9">
    <location>
        <begin position="936"/>
        <end position="959"/>
    </location>
</feature>
<feature type="transmembrane region" description="Helical" evidence="9">
    <location>
        <begin position="971"/>
        <end position="992"/>
    </location>
</feature>
<feature type="compositionally biased region" description="Polar residues" evidence="8">
    <location>
        <begin position="802"/>
        <end position="811"/>
    </location>
</feature>
<dbReference type="PANTHER" id="PTHR31503:SF10">
    <property type="entry name" value="VNX1 PROTEIN"/>
    <property type="match status" value="1"/>
</dbReference>
<dbReference type="EMBL" id="JADCUA010000003">
    <property type="protein sequence ID" value="KAH9841500.1"/>
    <property type="molecule type" value="Genomic_DNA"/>
</dbReference>
<feature type="compositionally biased region" description="Polar residues" evidence="8">
    <location>
        <begin position="39"/>
        <end position="48"/>
    </location>
</feature>
<evidence type="ECO:0000313" key="13">
    <source>
        <dbReference type="Proteomes" id="UP000814176"/>
    </source>
</evidence>
<feature type="transmembrane region" description="Helical" evidence="9">
    <location>
        <begin position="1069"/>
        <end position="1086"/>
    </location>
</feature>
<feature type="domain" description="Inner membrane component" evidence="11">
    <location>
        <begin position="203"/>
        <end position="253"/>
    </location>
</feature>
<dbReference type="Pfam" id="PF01699">
    <property type="entry name" value="Na_Ca_ex"/>
    <property type="match status" value="2"/>
</dbReference>
<feature type="region of interest" description="Disordered" evidence="8">
    <location>
        <begin position="778"/>
        <end position="852"/>
    </location>
</feature>
<evidence type="ECO:0000256" key="7">
    <source>
        <dbReference type="ARBA" id="ARBA00023136"/>
    </source>
</evidence>
<feature type="compositionally biased region" description="Polar residues" evidence="8">
    <location>
        <begin position="15"/>
        <end position="27"/>
    </location>
</feature>
<dbReference type="InterPro" id="IPR004837">
    <property type="entry name" value="NaCa_Exmemb"/>
</dbReference>
<evidence type="ECO:0000256" key="5">
    <source>
        <dbReference type="ARBA" id="ARBA00022989"/>
    </source>
</evidence>
<protein>
    <submittedName>
        <fullName evidence="12">Uncharacterized protein</fullName>
    </submittedName>
</protein>
<keyword evidence="3" id="KW-0813">Transport</keyword>
<comment type="subcellular location">
    <subcellularLocation>
        <location evidence="1">Endomembrane system</location>
        <topology evidence="1">Multi-pass membrane protein</topology>
    </subcellularLocation>
</comment>
<evidence type="ECO:0000256" key="1">
    <source>
        <dbReference type="ARBA" id="ARBA00004127"/>
    </source>
</evidence>
<feature type="domain" description="Sodium/calcium exchanger membrane region" evidence="10">
    <location>
        <begin position="934"/>
        <end position="1084"/>
    </location>
</feature>
<feature type="transmembrane region" description="Helical" evidence="9">
    <location>
        <begin position="552"/>
        <end position="574"/>
    </location>
</feature>
<keyword evidence="5 9" id="KW-1133">Transmembrane helix</keyword>
<sequence length="1112" mass="119833">MSSAPDQDGEGIHSSPVTPGATPTTSAFAHRLPLHRSVSRSSQWSATDTPRHHHQGTSYFPEAPRPVSPTPKRTKPAMRNASVTSRRRPVRSTSLTSSHATARAMGEDPGMLSEEDEDEDTGSAGIAEAGGVEADDDADDDDDREVDPITLRDRQSLINVEHPFGLPIWKPALYKKSRSVTRYADQALHSVPSAQAERHLLPGNILWTLCFGWWLAVSCFVASSLLSFVPRGGKQYATLMFGLGWYIAWPFGKYVEGDLSSLLPGEEGFPPQTIVEHPDEEEDEQLESASDVESTPTEHSSEASHDTITPGDVAPTSANSTAQHPQVASWNDIQSTQPNSATALLGHRNAPRLKPSKSYGATNSTLKSPPIAYSIGVSEDKHGDRLGKALFRAIFICVIAPLMLLVSVICWGSIFAIPMARLNWQLVKYLVEQPMHIRFCAAPVVAVAEQPEGDGNAASAEAAVSFKPARLAAGQIAPSGSPTSTVLLCTYKAFGWKYYKYTVGGVNIIFVNLMPIVFFVIFDGFVLLKIADRRENAGEHVPAVLAFLTSRALIFLLSMASVIPLSYFIGMAVASISAQSSIGMGAVINATFGSIIEILLYCIALTQGKGHLVEGSIIGSILAGVLLMPGSSMCAAAVRTKEQKFNAKSAGVTSMLLIMAIIGTLAPTLFYQTYGNFQLVCEGCPPEGSKGPWSCQHCYYKYPDPVDDPFYQSTVKTLMYFCAGILLLSYLIGLWFSLRTHASQIWQNPQQLLQSADLQGGQHRLSLYHRLVPGSLGSATRPSHSLSHKSSTINITVDGVDSRSQTPTASMFNVPAHGHAGSSSSASTNAPPPASGRRVSYAPGQVPPSQSLAPLMESVDSAMKDTGLHPSALPENMTTDDFTRAVAVATVSALRHQHEYARSPARARMSAAEAEAAAGHGGHDAPSWSRTTSASVLLACTALYAIIAELLVDVVDVVLEGSGIDEKFLGVTLFALVPNTTEFMNAISFALNRNISLSMEIGSAYALQVCLLQIPAMVAFSAWYAPEKMGAVSDTFSLIFPRWDVIVIILSVFLLTYTYIEAKSNYHRGSILILSYLVLVCGFFFAPHDAEDDVEPFSSVPLSFFASFFHSR</sequence>
<dbReference type="Gene3D" id="1.20.1420.30">
    <property type="entry name" value="NCX, central ion-binding region"/>
    <property type="match status" value="2"/>
</dbReference>
<evidence type="ECO:0000256" key="9">
    <source>
        <dbReference type="SAM" id="Phobius"/>
    </source>
</evidence>
<dbReference type="InterPro" id="IPR044880">
    <property type="entry name" value="NCX_ion-bd_dom_sf"/>
</dbReference>
<feature type="region of interest" description="Disordered" evidence="8">
    <location>
        <begin position="1"/>
        <end position="145"/>
    </location>
</feature>
<feature type="domain" description="Sodium/calcium exchanger membrane region" evidence="10">
    <location>
        <begin position="552"/>
        <end position="737"/>
    </location>
</feature>
<feature type="transmembrane region" description="Helical" evidence="9">
    <location>
        <begin position="1004"/>
        <end position="1025"/>
    </location>
</feature>
<comment type="similarity">
    <text evidence="2">Belongs to the Ca(2+):cation antiporter (CaCA) (TC 2.A.19) family.</text>
</comment>
<evidence type="ECO:0000256" key="2">
    <source>
        <dbReference type="ARBA" id="ARBA00008170"/>
    </source>
</evidence>
<organism evidence="12 13">
    <name type="scientific">Rhodofomes roseus</name>
    <dbReference type="NCBI Taxonomy" id="34475"/>
    <lineage>
        <taxon>Eukaryota</taxon>
        <taxon>Fungi</taxon>
        <taxon>Dikarya</taxon>
        <taxon>Basidiomycota</taxon>
        <taxon>Agaricomycotina</taxon>
        <taxon>Agaricomycetes</taxon>
        <taxon>Polyporales</taxon>
        <taxon>Rhodofomes</taxon>
    </lineage>
</organism>
<keyword evidence="4 9" id="KW-0812">Transmembrane</keyword>
<evidence type="ECO:0000256" key="6">
    <source>
        <dbReference type="ARBA" id="ARBA00023065"/>
    </source>
</evidence>
<dbReference type="PANTHER" id="PTHR31503">
    <property type="entry name" value="VACUOLAR CALCIUM ION TRANSPORTER"/>
    <property type="match status" value="1"/>
</dbReference>
<dbReference type="Pfam" id="PF03733">
    <property type="entry name" value="YccF"/>
    <property type="match status" value="1"/>
</dbReference>
<feature type="transmembrane region" description="Helical" evidence="9">
    <location>
        <begin position="718"/>
        <end position="738"/>
    </location>
</feature>
<feature type="transmembrane region" description="Helical" evidence="9">
    <location>
        <begin position="618"/>
        <end position="638"/>
    </location>
</feature>
<feature type="region of interest" description="Disordered" evidence="8">
    <location>
        <begin position="900"/>
        <end position="927"/>
    </location>
</feature>
<evidence type="ECO:0000256" key="4">
    <source>
        <dbReference type="ARBA" id="ARBA00022692"/>
    </source>
</evidence>
<feature type="compositionally biased region" description="Low complexity" evidence="8">
    <location>
        <begin position="815"/>
        <end position="829"/>
    </location>
</feature>
<feature type="compositionally biased region" description="Acidic residues" evidence="8">
    <location>
        <begin position="133"/>
        <end position="145"/>
    </location>
</feature>
<feature type="compositionally biased region" description="Low complexity" evidence="8">
    <location>
        <begin position="902"/>
        <end position="918"/>
    </location>
</feature>
<keyword evidence="13" id="KW-1185">Reference proteome</keyword>
<dbReference type="InterPro" id="IPR004713">
    <property type="entry name" value="CaH_exchang"/>
</dbReference>
<feature type="transmembrane region" description="Helical" evidence="9">
    <location>
        <begin position="389"/>
        <end position="417"/>
    </location>
</feature>
<comment type="caution">
    <text evidence="12">The sequence shown here is derived from an EMBL/GenBank/DDBJ whole genome shotgun (WGS) entry which is preliminary data.</text>
</comment>
<evidence type="ECO:0000259" key="10">
    <source>
        <dbReference type="Pfam" id="PF01699"/>
    </source>
</evidence>
<feature type="compositionally biased region" description="Polar residues" evidence="8">
    <location>
        <begin position="778"/>
        <end position="795"/>
    </location>
</feature>
<reference evidence="12 13" key="1">
    <citation type="journal article" date="2021" name="Environ. Microbiol.">
        <title>Gene family expansions and transcriptome signatures uncover fungal adaptations to wood decay.</title>
        <authorList>
            <person name="Hage H."/>
            <person name="Miyauchi S."/>
            <person name="Viragh M."/>
            <person name="Drula E."/>
            <person name="Min B."/>
            <person name="Chaduli D."/>
            <person name="Navarro D."/>
            <person name="Favel A."/>
            <person name="Norest M."/>
            <person name="Lesage-Meessen L."/>
            <person name="Balint B."/>
            <person name="Merenyi Z."/>
            <person name="de Eugenio L."/>
            <person name="Morin E."/>
            <person name="Martinez A.T."/>
            <person name="Baldrian P."/>
            <person name="Stursova M."/>
            <person name="Martinez M.J."/>
            <person name="Novotny C."/>
            <person name="Magnuson J.K."/>
            <person name="Spatafora J.W."/>
            <person name="Maurice S."/>
            <person name="Pangilinan J."/>
            <person name="Andreopoulos W."/>
            <person name="LaButti K."/>
            <person name="Hundley H."/>
            <person name="Na H."/>
            <person name="Kuo A."/>
            <person name="Barry K."/>
            <person name="Lipzen A."/>
            <person name="Henrissat B."/>
            <person name="Riley R."/>
            <person name="Ahrendt S."/>
            <person name="Nagy L.G."/>
            <person name="Grigoriev I.V."/>
            <person name="Martin F."/>
            <person name="Rosso M.N."/>
        </authorList>
    </citation>
    <scope>NUCLEOTIDE SEQUENCE [LARGE SCALE GENOMIC DNA]</scope>
    <source>
        <strain evidence="12 13">CIRM-BRFM 1785</strain>
    </source>
</reference>
<evidence type="ECO:0000313" key="12">
    <source>
        <dbReference type="EMBL" id="KAH9841500.1"/>
    </source>
</evidence>
<feature type="compositionally biased region" description="Polar residues" evidence="8">
    <location>
        <begin position="316"/>
        <end position="329"/>
    </location>
</feature>
<gene>
    <name evidence="12" type="ORF">C8Q71DRAFT_700099</name>
</gene>
<feature type="transmembrane region" description="Helical" evidence="9">
    <location>
        <begin position="501"/>
        <end position="522"/>
    </location>
</feature>
<keyword evidence="7 9" id="KW-0472">Membrane</keyword>
<dbReference type="Proteomes" id="UP000814176">
    <property type="component" value="Unassembled WGS sequence"/>
</dbReference>
<feature type="compositionally biased region" description="Polar residues" evidence="8">
    <location>
        <begin position="287"/>
        <end position="298"/>
    </location>
</feature>
<feature type="transmembrane region" description="Helical" evidence="9">
    <location>
        <begin position="650"/>
        <end position="670"/>
    </location>
</feature>
<feature type="transmembrane region" description="Helical" evidence="9">
    <location>
        <begin position="586"/>
        <end position="606"/>
    </location>
</feature>
<accession>A0ABQ8KSE0</accession>
<evidence type="ECO:0000256" key="8">
    <source>
        <dbReference type="SAM" id="MobiDB-lite"/>
    </source>
</evidence>
<name>A0ABQ8KSE0_9APHY</name>
<dbReference type="RefSeq" id="XP_047782799.1">
    <property type="nucleotide sequence ID" value="XM_047920102.1"/>
</dbReference>
<feature type="transmembrane region" description="Helical" evidence="9">
    <location>
        <begin position="1045"/>
        <end position="1062"/>
    </location>
</feature>
<keyword evidence="6" id="KW-0406">Ion transport</keyword>
<dbReference type="InterPro" id="IPR005185">
    <property type="entry name" value="YccF"/>
</dbReference>